<keyword evidence="5" id="KW-0234">DNA repair</keyword>
<feature type="domain" description="ERCC1-like central" evidence="8">
    <location>
        <begin position="60"/>
        <end position="173"/>
    </location>
</feature>
<feature type="compositionally biased region" description="Low complexity" evidence="7">
    <location>
        <begin position="27"/>
        <end position="41"/>
    </location>
</feature>
<dbReference type="GO" id="GO:0004519">
    <property type="term" value="F:endonuclease activity"/>
    <property type="evidence" value="ECO:0007669"/>
    <property type="project" value="UniProtKB-KW"/>
</dbReference>
<dbReference type="Gene3D" id="1.10.150.20">
    <property type="entry name" value="5' to 3' exonuclease, C-terminal subdomain"/>
    <property type="match status" value="1"/>
</dbReference>
<name>A0A0F7SST5_PHARH</name>
<evidence type="ECO:0000256" key="1">
    <source>
        <dbReference type="ARBA" id="ARBA00004123"/>
    </source>
</evidence>
<dbReference type="GO" id="GO:0003684">
    <property type="term" value="F:damaged DNA binding"/>
    <property type="evidence" value="ECO:0007669"/>
    <property type="project" value="InterPro"/>
</dbReference>
<evidence type="ECO:0000256" key="2">
    <source>
        <dbReference type="ARBA" id="ARBA00008283"/>
    </source>
</evidence>
<comment type="subcellular location">
    <subcellularLocation>
        <location evidence="1">Nucleus</location>
    </subcellularLocation>
</comment>
<dbReference type="EMBL" id="LN483142">
    <property type="protein sequence ID" value="CED83123.1"/>
    <property type="molecule type" value="Genomic_DNA"/>
</dbReference>
<feature type="compositionally biased region" description="Acidic residues" evidence="7">
    <location>
        <begin position="314"/>
        <end position="326"/>
    </location>
</feature>
<keyword evidence="9" id="KW-0255">Endonuclease</keyword>
<evidence type="ECO:0000256" key="4">
    <source>
        <dbReference type="ARBA" id="ARBA00023125"/>
    </source>
</evidence>
<keyword evidence="6" id="KW-0539">Nucleus</keyword>
<dbReference type="GO" id="GO:0003697">
    <property type="term" value="F:single-stranded DNA binding"/>
    <property type="evidence" value="ECO:0007669"/>
    <property type="project" value="TreeGrafter"/>
</dbReference>
<evidence type="ECO:0000256" key="5">
    <source>
        <dbReference type="ARBA" id="ARBA00023204"/>
    </source>
</evidence>
<proteinExistence type="inferred from homology"/>
<comment type="similarity">
    <text evidence="2">Belongs to the ERCC1/RAD10/SWI10 family.</text>
</comment>
<dbReference type="GO" id="GO:0070522">
    <property type="term" value="C:ERCC4-ERCC1 complex"/>
    <property type="evidence" value="ECO:0007669"/>
    <property type="project" value="TreeGrafter"/>
</dbReference>
<dbReference type="Gene3D" id="3.40.50.10130">
    <property type="match status" value="1"/>
</dbReference>
<keyword evidence="9" id="KW-0378">Hydrolase</keyword>
<dbReference type="SUPFAM" id="SSF47781">
    <property type="entry name" value="RuvA domain 2-like"/>
    <property type="match status" value="1"/>
</dbReference>
<dbReference type="InterPro" id="IPR010994">
    <property type="entry name" value="RuvA_2-like"/>
</dbReference>
<sequence length="376" mass="41696">MPPKVLAPLAPANLRSGLNNYSKQPETSSTSPSTNKSTIPANTTTSITTTAAAFQPVKNSIVVSARQRGNPIIPHIRNVQWEYGDVVPDYVVGLQTGLLYLSLRYHRLHPEYLHQRIEKLGNMYALRILLIMCDVNDHQDPIREITKICIINNLTVVIAWTPEEAGQYIATYKLYETKPPTILQERTSKDYASHLNKALTAVRGVNRTDVLTLSSSFGAFSKMVHASREEISLCPGLGDVKVRRLVEAFTAPLRGSSINKRKGVDQPVDLQGTRQKRRETDSGESNLKDNGESTKVGQNEVEEETERDPSPDWPSEDGQDPELEDAESTRSTSWSASPPLSNKPEDSALTSRAESPDWPDDEEVEILKDVLAKGPL</sequence>
<feature type="compositionally biased region" description="Polar residues" evidence="7">
    <location>
        <begin position="16"/>
        <end position="26"/>
    </location>
</feature>
<dbReference type="GO" id="GO:0006302">
    <property type="term" value="P:double-strand break repair"/>
    <property type="evidence" value="ECO:0007669"/>
    <property type="project" value="UniProtKB-ARBA"/>
</dbReference>
<dbReference type="NCBIfam" id="TIGR00597">
    <property type="entry name" value="rad10"/>
    <property type="match status" value="1"/>
</dbReference>
<evidence type="ECO:0000256" key="7">
    <source>
        <dbReference type="SAM" id="MobiDB-lite"/>
    </source>
</evidence>
<organism evidence="9">
    <name type="scientific">Phaffia rhodozyma</name>
    <name type="common">Yeast</name>
    <name type="synonym">Xanthophyllomyces dendrorhous</name>
    <dbReference type="NCBI Taxonomy" id="264483"/>
    <lineage>
        <taxon>Eukaryota</taxon>
        <taxon>Fungi</taxon>
        <taxon>Dikarya</taxon>
        <taxon>Basidiomycota</taxon>
        <taxon>Agaricomycotina</taxon>
        <taxon>Tremellomycetes</taxon>
        <taxon>Cystofilobasidiales</taxon>
        <taxon>Mrakiaceae</taxon>
        <taxon>Phaffia</taxon>
    </lineage>
</organism>
<dbReference type="AlphaFoldDB" id="A0A0F7SST5"/>
<dbReference type="InterPro" id="IPR004579">
    <property type="entry name" value="ERCC1/RAD10/SWI10"/>
</dbReference>
<reference evidence="9" key="1">
    <citation type="submission" date="2014-08" db="EMBL/GenBank/DDBJ databases">
        <authorList>
            <person name="Sharma Rahul"/>
            <person name="Thines Marco"/>
        </authorList>
    </citation>
    <scope>NUCLEOTIDE SEQUENCE</scope>
</reference>
<evidence type="ECO:0000313" key="9">
    <source>
        <dbReference type="EMBL" id="CED83123.1"/>
    </source>
</evidence>
<dbReference type="PANTHER" id="PTHR12749">
    <property type="entry name" value="EXCISION REPAIR CROSS-COMPLEMENTING 1 ERCC1"/>
    <property type="match status" value="1"/>
</dbReference>
<dbReference type="GO" id="GO:0070914">
    <property type="term" value="P:UV-damage excision repair"/>
    <property type="evidence" value="ECO:0007669"/>
    <property type="project" value="TreeGrafter"/>
</dbReference>
<evidence type="ECO:0000256" key="3">
    <source>
        <dbReference type="ARBA" id="ARBA00022763"/>
    </source>
</evidence>
<feature type="compositionally biased region" description="Basic and acidic residues" evidence="7">
    <location>
        <begin position="278"/>
        <end position="292"/>
    </location>
</feature>
<feature type="region of interest" description="Disordered" evidence="7">
    <location>
        <begin position="257"/>
        <end position="363"/>
    </location>
</feature>
<dbReference type="InterPro" id="IPR011335">
    <property type="entry name" value="Restrct_endonuc-II-like"/>
</dbReference>
<feature type="region of interest" description="Disordered" evidence="7">
    <location>
        <begin position="15"/>
        <end position="41"/>
    </location>
</feature>
<dbReference type="GO" id="GO:0006312">
    <property type="term" value="P:mitotic recombination"/>
    <property type="evidence" value="ECO:0007669"/>
    <property type="project" value="TreeGrafter"/>
</dbReference>
<dbReference type="CDD" id="cd22325">
    <property type="entry name" value="ERCC1_C-like"/>
    <property type="match status" value="1"/>
</dbReference>
<evidence type="ECO:0000256" key="6">
    <source>
        <dbReference type="ARBA" id="ARBA00023242"/>
    </source>
</evidence>
<dbReference type="InterPro" id="IPR047260">
    <property type="entry name" value="ERCC1-like_central_dom"/>
</dbReference>
<accession>A0A0F7SST5</accession>
<dbReference type="SUPFAM" id="SSF52980">
    <property type="entry name" value="Restriction endonuclease-like"/>
    <property type="match status" value="1"/>
</dbReference>
<evidence type="ECO:0000259" key="8">
    <source>
        <dbReference type="Pfam" id="PF03834"/>
    </source>
</evidence>
<dbReference type="Pfam" id="PF03834">
    <property type="entry name" value="Rad10"/>
    <property type="match status" value="1"/>
</dbReference>
<feature type="compositionally biased region" description="Polar residues" evidence="7">
    <location>
        <begin position="329"/>
        <end position="340"/>
    </location>
</feature>
<protein>
    <submittedName>
        <fullName evidence="9">Structure-specific endonuclease ERCC1-XPF, ERCC1 component</fullName>
    </submittedName>
</protein>
<keyword evidence="3" id="KW-0227">DNA damage</keyword>
<dbReference type="GO" id="GO:0000110">
    <property type="term" value="C:nucleotide-excision repair factor 1 complex"/>
    <property type="evidence" value="ECO:0007669"/>
    <property type="project" value="TreeGrafter"/>
</dbReference>
<dbReference type="FunFam" id="3.40.50.10130:FF:000001">
    <property type="entry name" value="DNA excision repair protein ERCC-1"/>
    <property type="match status" value="1"/>
</dbReference>
<dbReference type="PANTHER" id="PTHR12749:SF0">
    <property type="entry name" value="DNA EXCISION REPAIR PROTEIN ERCC-1"/>
    <property type="match status" value="1"/>
</dbReference>
<keyword evidence="9" id="KW-0540">Nuclease</keyword>
<keyword evidence="4" id="KW-0238">DNA-binding</keyword>